<name>A0A166W0T5_METRR</name>
<proteinExistence type="predicted"/>
<feature type="region of interest" description="Disordered" evidence="1">
    <location>
        <begin position="173"/>
        <end position="241"/>
    </location>
</feature>
<organism evidence="2 3">
    <name type="scientific">Metarhizium rileyi (strain RCEF 4871)</name>
    <name type="common">Nomuraea rileyi</name>
    <dbReference type="NCBI Taxonomy" id="1649241"/>
    <lineage>
        <taxon>Eukaryota</taxon>
        <taxon>Fungi</taxon>
        <taxon>Dikarya</taxon>
        <taxon>Ascomycota</taxon>
        <taxon>Pezizomycotina</taxon>
        <taxon>Sordariomycetes</taxon>
        <taxon>Hypocreomycetidae</taxon>
        <taxon>Hypocreales</taxon>
        <taxon>Clavicipitaceae</taxon>
        <taxon>Metarhizium</taxon>
    </lineage>
</organism>
<accession>A0A166W0T5</accession>
<evidence type="ECO:0000313" key="3">
    <source>
        <dbReference type="Proteomes" id="UP000243498"/>
    </source>
</evidence>
<dbReference type="OrthoDB" id="4940644at2759"/>
<sequence>MNTPPSMIPDPPHATALVACVVHENLVKRLQEVAKCREEETPEPQSPEDLEECYQWRCEELRNNFKPHEVDKQRMHISQLDYWRTECLHYDVALKEVMWQRAHAAHGVDGEPSADHWRTVAMVYRELLKSSGLSLAQTRAIRFSIESQKYWQYEAEMYQKNVVAREEEMRAALRKRDDRQHNVKRQIRSRQAAQPGQRKNDRDPPGGSIASRTRSRTKVMTGSGVAKRRNLGVGAKAAGPW</sequence>
<keyword evidence="3" id="KW-1185">Reference proteome</keyword>
<evidence type="ECO:0000256" key="1">
    <source>
        <dbReference type="SAM" id="MobiDB-lite"/>
    </source>
</evidence>
<gene>
    <name evidence="2" type="ORF">NOR_08576</name>
</gene>
<dbReference type="EMBL" id="AZHC01000058">
    <property type="protein sequence ID" value="OAA34234.1"/>
    <property type="molecule type" value="Genomic_DNA"/>
</dbReference>
<dbReference type="AlphaFoldDB" id="A0A166W0T5"/>
<protein>
    <submittedName>
        <fullName evidence="2">Uncharacterized protein</fullName>
    </submittedName>
</protein>
<evidence type="ECO:0000313" key="2">
    <source>
        <dbReference type="EMBL" id="OAA34234.1"/>
    </source>
</evidence>
<dbReference type="Proteomes" id="UP000243498">
    <property type="component" value="Unassembled WGS sequence"/>
</dbReference>
<comment type="caution">
    <text evidence="2">The sequence shown here is derived from an EMBL/GenBank/DDBJ whole genome shotgun (WGS) entry which is preliminary data.</text>
</comment>
<reference evidence="2 3" key="1">
    <citation type="journal article" date="2016" name="Genome Biol. Evol.">
        <title>Divergent and convergent evolution of fungal pathogenicity.</title>
        <authorList>
            <person name="Shang Y."/>
            <person name="Xiao G."/>
            <person name="Zheng P."/>
            <person name="Cen K."/>
            <person name="Zhan S."/>
            <person name="Wang C."/>
        </authorList>
    </citation>
    <scope>NUCLEOTIDE SEQUENCE [LARGE SCALE GENOMIC DNA]</scope>
    <source>
        <strain evidence="2 3">RCEF 4871</strain>
    </source>
</reference>